<reference evidence="3 4" key="1">
    <citation type="submission" date="2013-04" db="EMBL/GenBank/DDBJ databases">
        <title>The Genome Sequence of Parabacteroides goldsteinii DSM 19448.</title>
        <authorList>
            <consortium name="The Broad Institute Genomics Platform"/>
            <person name="Earl A."/>
            <person name="Ward D."/>
            <person name="Feldgarden M."/>
            <person name="Gevers D."/>
            <person name="Martens E."/>
            <person name="Sakamoto M."/>
            <person name="Benno Y."/>
            <person name="Song Y."/>
            <person name="Liu C."/>
            <person name="Lee J."/>
            <person name="Bolanos M."/>
            <person name="Vaisanen M.L."/>
            <person name="Finegold S.M."/>
            <person name="Walker B."/>
            <person name="Young S."/>
            <person name="Zeng Q."/>
            <person name="Gargeya S."/>
            <person name="Fitzgerald M."/>
            <person name="Haas B."/>
            <person name="Abouelleil A."/>
            <person name="Allen A.W."/>
            <person name="Alvarado L."/>
            <person name="Arachchi H.M."/>
            <person name="Berlin A.M."/>
            <person name="Chapman S.B."/>
            <person name="Gainer-Dewar J."/>
            <person name="Goldberg J."/>
            <person name="Griggs A."/>
            <person name="Gujja S."/>
            <person name="Hansen M."/>
            <person name="Howarth C."/>
            <person name="Imamovic A."/>
            <person name="Ireland A."/>
            <person name="Larimer J."/>
            <person name="McCowan C."/>
            <person name="Murphy C."/>
            <person name="Pearson M."/>
            <person name="Poon T.W."/>
            <person name="Priest M."/>
            <person name="Roberts A."/>
            <person name="Saif S."/>
            <person name="Shea T."/>
            <person name="Sisk P."/>
            <person name="Sykes S."/>
            <person name="Wortman J."/>
            <person name="Nusbaum C."/>
            <person name="Birren B."/>
        </authorList>
    </citation>
    <scope>NUCLEOTIDE SEQUENCE [LARGE SCALE GENOMIC DNA]</scope>
    <source>
        <strain evidence="3 4">DSM 19448</strain>
    </source>
</reference>
<organism evidence="3 4">
    <name type="scientific">Parabacteroides goldsteinii DSM 19448 = WAL 12034</name>
    <dbReference type="NCBI Taxonomy" id="927665"/>
    <lineage>
        <taxon>Bacteria</taxon>
        <taxon>Pseudomonadati</taxon>
        <taxon>Bacteroidota</taxon>
        <taxon>Bacteroidia</taxon>
        <taxon>Bacteroidales</taxon>
        <taxon>Tannerellaceae</taxon>
        <taxon>Parabacteroides</taxon>
    </lineage>
</organism>
<dbReference type="Proteomes" id="UP000033047">
    <property type="component" value="Unassembled WGS sequence"/>
</dbReference>
<evidence type="ECO:0000256" key="1">
    <source>
        <dbReference type="SAM" id="SignalP"/>
    </source>
</evidence>
<evidence type="ECO:0000313" key="4">
    <source>
        <dbReference type="Proteomes" id="UP000033047"/>
    </source>
</evidence>
<gene>
    <name evidence="3" type="ORF">HMPREF1535_01789</name>
</gene>
<feature type="chain" id="PRO_5002490037" description="DUF3108 domain-containing protein" evidence="1">
    <location>
        <begin position="21"/>
        <end position="231"/>
    </location>
</feature>
<dbReference type="Gene3D" id="2.40.360.20">
    <property type="match status" value="1"/>
</dbReference>
<dbReference type="AlphaFoldDB" id="A0A0F5JI69"/>
<dbReference type="HOGENOM" id="CLU_103767_0_0_10"/>
<feature type="signal peptide" evidence="1">
    <location>
        <begin position="1"/>
        <end position="20"/>
    </location>
</feature>
<protein>
    <recommendedName>
        <fullName evidence="2">DUF3108 domain-containing protein</fullName>
    </recommendedName>
</protein>
<dbReference type="PATRIC" id="fig|927665.4.peg.1827"/>
<evidence type="ECO:0000259" key="2">
    <source>
        <dbReference type="Pfam" id="PF21347"/>
    </source>
</evidence>
<evidence type="ECO:0000313" key="3">
    <source>
        <dbReference type="EMBL" id="KKB57137.1"/>
    </source>
</evidence>
<proteinExistence type="predicted"/>
<dbReference type="STRING" id="927665.HMPREF1535_01789"/>
<feature type="domain" description="DUF3108" evidence="2">
    <location>
        <begin position="31"/>
        <end position="227"/>
    </location>
</feature>
<dbReference type="Pfam" id="PF21347">
    <property type="entry name" value="DUF3108_like"/>
    <property type="match status" value="1"/>
</dbReference>
<dbReference type="InterPro" id="IPR049279">
    <property type="entry name" value="DUF3108-like"/>
</dbReference>
<accession>A0A0F5JI69</accession>
<name>A0A0F5JI69_9BACT</name>
<keyword evidence="1" id="KW-0732">Signal</keyword>
<sequence>MKSKVLLVALAAMLAGGAMAQDCTFFFPTTKGTKLVKKSYDGKGNLSGVMTYVVDEVESKQSGLEVEADYVFVNNNGTVIDKGELEAFCQDGEFFMDMKEVLSNPSFVTTTNTAVAATDAVINYPSVAQGASSDDVYFDDAVINIYSKKNRKDRKNISIYDREYVKTEEITTPAGTFDCTKVKFKIKSRSPKETIEGYGYEWYAPNIGVVRTEQYNNNNVLQSYSVLEEVK</sequence>
<dbReference type="RefSeq" id="WP_046145883.1">
    <property type="nucleotide sequence ID" value="NZ_KQ033912.1"/>
</dbReference>
<comment type="caution">
    <text evidence="3">The sequence shown here is derived from an EMBL/GenBank/DDBJ whole genome shotgun (WGS) entry which is preliminary data.</text>
</comment>
<dbReference type="EMBL" id="AQHV01000010">
    <property type="protein sequence ID" value="KKB57137.1"/>
    <property type="molecule type" value="Genomic_DNA"/>
</dbReference>